<keyword evidence="4" id="KW-1185">Reference proteome</keyword>
<dbReference type="RefSeq" id="WP_067317554.1">
    <property type="nucleotide sequence ID" value="NZ_CP016279.1"/>
</dbReference>
<evidence type="ECO:0000313" key="4">
    <source>
        <dbReference type="Proteomes" id="UP001519309"/>
    </source>
</evidence>
<dbReference type="AlphaFoldDB" id="A0A1B1BD45"/>
<reference evidence="2 4" key="2">
    <citation type="submission" date="2021-03" db="EMBL/GenBank/DDBJ databases">
        <title>Genomic Encyclopedia of Type Strains, Phase IV (KMG-IV): sequencing the most valuable type-strain genomes for metagenomic binning, comparative biology and taxonomic classification.</title>
        <authorList>
            <person name="Goeker M."/>
        </authorList>
    </citation>
    <scope>NUCLEOTIDE SEQUENCE [LARGE SCALE GENOMIC DNA]</scope>
    <source>
        <strain evidence="2 4">DSM 40499</strain>
    </source>
</reference>
<dbReference type="KEGG" id="sgs:AVL59_20510"/>
<organism evidence="1 3">
    <name type="scientific">Streptomyces griseochromogenes</name>
    <dbReference type="NCBI Taxonomy" id="68214"/>
    <lineage>
        <taxon>Bacteria</taxon>
        <taxon>Bacillati</taxon>
        <taxon>Actinomycetota</taxon>
        <taxon>Actinomycetes</taxon>
        <taxon>Kitasatosporales</taxon>
        <taxon>Streptomycetaceae</taxon>
        <taxon>Streptomyces</taxon>
    </lineage>
</organism>
<dbReference type="OrthoDB" id="2895671at2"/>
<sequence length="97" mass="10186">MVWASWTTPGVFAGRGGARTDEAGVVTGDLTVHTTWDGNVADVTVQYTGTSEWFTVTGSPVPCHSERQSRNLHQAVVAAVRAGGGVTVDQGLVRETT</sequence>
<evidence type="ECO:0000313" key="2">
    <source>
        <dbReference type="EMBL" id="MBP2054226.1"/>
    </source>
</evidence>
<reference evidence="1 3" key="1">
    <citation type="submission" date="2016-06" db="EMBL/GenBank/DDBJ databases">
        <title>Complete genome sequence of Streptomyces griseochromogenes ATCC 14511, the Blasticidin S producer.</title>
        <authorList>
            <person name="Wu L."/>
        </authorList>
    </citation>
    <scope>NUCLEOTIDE SEQUENCE [LARGE SCALE GENOMIC DNA]</scope>
    <source>
        <strain evidence="1 3">ATCC 14511</strain>
    </source>
</reference>
<gene>
    <name evidence="1" type="ORF">AVL59_20510</name>
    <name evidence="2" type="ORF">J2Z21_007229</name>
</gene>
<evidence type="ECO:0000313" key="3">
    <source>
        <dbReference type="Proteomes" id="UP000092659"/>
    </source>
</evidence>
<dbReference type="EMBL" id="CP016279">
    <property type="protein sequence ID" value="ANP56662.1"/>
    <property type="molecule type" value="Genomic_DNA"/>
</dbReference>
<name>A0A1B1BD45_9ACTN</name>
<protein>
    <submittedName>
        <fullName evidence="1">Uncharacterized protein</fullName>
    </submittedName>
</protein>
<dbReference type="Proteomes" id="UP000092659">
    <property type="component" value="Chromosome"/>
</dbReference>
<proteinExistence type="predicted"/>
<dbReference type="EMBL" id="JAGGLP010000020">
    <property type="protein sequence ID" value="MBP2054226.1"/>
    <property type="molecule type" value="Genomic_DNA"/>
</dbReference>
<evidence type="ECO:0000313" key="1">
    <source>
        <dbReference type="EMBL" id="ANP56662.1"/>
    </source>
</evidence>
<dbReference type="Proteomes" id="UP001519309">
    <property type="component" value="Unassembled WGS sequence"/>
</dbReference>
<dbReference type="STRING" id="68214.AVL59_20510"/>
<accession>A0A1B1BD45</accession>